<dbReference type="PROSITE" id="PS50878">
    <property type="entry name" value="RT_POL"/>
    <property type="match status" value="1"/>
</dbReference>
<comment type="caution">
    <text evidence="2">The sequence shown here is derived from an EMBL/GenBank/DDBJ whole genome shotgun (WGS) entry which is preliminary data.</text>
</comment>
<dbReference type="InterPro" id="IPR000477">
    <property type="entry name" value="RT_dom"/>
</dbReference>
<keyword evidence="3" id="KW-1185">Reference proteome</keyword>
<dbReference type="Pfam" id="PF00078">
    <property type="entry name" value="RVT_1"/>
    <property type="match status" value="1"/>
</dbReference>
<reference evidence="2 3" key="1">
    <citation type="submission" date="2019-12" db="EMBL/GenBank/DDBJ databases">
        <authorList>
            <person name="Lee S.D."/>
        </authorList>
    </citation>
    <scope>NUCLEOTIDE SEQUENCE [LARGE SCALE GENOMIC DNA]</scope>
    <source>
        <strain evidence="2 3">GH3-10</strain>
    </source>
</reference>
<name>A0A844XEA3_9SPHN</name>
<sequence>MRKKLVAKGNVRRGDFIRVVLTETLPEEVPLIFSNDGFYRNQATITNMTSQALEFFEVLLSSERRYTKPYRFSVLRDNFTARRLSLVHPSAQLAVAKFYKDYDSLICHFSSKSPASLRAPVKVGASFFVRGTQSEVNRFKAAGIDTVTLETTTSNPASYFAYNMINRAHEFFNSNDYIHLEKKFELFRTLDVSKCFNSIYTHSLFWAVADVETAKDNTQAVGFANDFDRLMQSMNYNETNGICIGPEVSRVFAEIIFSEIDKRIIDCLSDKGLVFRSDYEFRRYVDDFYIFAKNYVILDKVSSIVQTTLGDFNLHLNSGKAVTVARPFATSKSIIIKEVNDALNAFLKKVISYRVQGTDRHAVSLRIWRSDAIIRSFISQVKATCTMHNTGYETVSDYIVSALSKRVVELADGYSSEGAERTEAARECMIDVNLVLIELCYFFYTVNPTVRASLHVARAVITATRIFKNHFQDRLPHLSESVMRWTLDVAKSVARGGRHRELTAVPLEVLNILIPMSEVVANEPLVEDLIEESCCDVSNFEYFEIVTFLFLTGGRPRHRDLIGRLFTHARKIIDSGPGLSIDSQSIHLCSDLLTCPFLPLPKRASWFNRLRGKVGLQKLSVADSQAAVRSMENFPWFIKWDGVDLLKLLRKKELSAIY</sequence>
<dbReference type="Proteomes" id="UP000461409">
    <property type="component" value="Unassembled WGS sequence"/>
</dbReference>
<feature type="domain" description="Reverse transcriptase" evidence="1">
    <location>
        <begin position="1"/>
        <end position="336"/>
    </location>
</feature>
<accession>A0A844XEA3</accession>
<evidence type="ECO:0000259" key="1">
    <source>
        <dbReference type="PROSITE" id="PS50878"/>
    </source>
</evidence>
<dbReference type="RefSeq" id="WP_160485720.1">
    <property type="nucleotide sequence ID" value="NZ_WUBR01000002.1"/>
</dbReference>
<proteinExistence type="predicted"/>
<reference evidence="2 3" key="2">
    <citation type="submission" date="2020-02" db="EMBL/GenBank/DDBJ databases">
        <title>Erythrobacter dongmakensis sp. nov., isolated from a tidal mudflat.</title>
        <authorList>
            <person name="Kim I.S."/>
        </authorList>
    </citation>
    <scope>NUCLEOTIDE SEQUENCE [LARGE SCALE GENOMIC DNA]</scope>
    <source>
        <strain evidence="2 3">GH3-10</strain>
    </source>
</reference>
<gene>
    <name evidence="2" type="ORF">GRF63_09200</name>
</gene>
<dbReference type="CDD" id="cd01646">
    <property type="entry name" value="RT_Bac_retron_I"/>
    <property type="match status" value="1"/>
</dbReference>
<dbReference type="EMBL" id="WUBR01000002">
    <property type="protein sequence ID" value="MWV28083.1"/>
    <property type="molecule type" value="Genomic_DNA"/>
</dbReference>
<protein>
    <recommendedName>
        <fullName evidence="1">Reverse transcriptase domain-containing protein</fullName>
    </recommendedName>
</protein>
<dbReference type="NCBIfam" id="NF041748">
    <property type="entry name" value="Drt3b"/>
    <property type="match status" value="1"/>
</dbReference>
<evidence type="ECO:0000313" key="3">
    <source>
        <dbReference type="Proteomes" id="UP000461409"/>
    </source>
</evidence>
<organism evidence="2 3">
    <name type="scientific">Aurantiacibacter rhizosphaerae</name>
    <dbReference type="NCBI Taxonomy" id="2691582"/>
    <lineage>
        <taxon>Bacteria</taxon>
        <taxon>Pseudomonadati</taxon>
        <taxon>Pseudomonadota</taxon>
        <taxon>Alphaproteobacteria</taxon>
        <taxon>Sphingomonadales</taxon>
        <taxon>Erythrobacteraceae</taxon>
        <taxon>Aurantiacibacter</taxon>
    </lineage>
</organism>
<evidence type="ECO:0000313" key="2">
    <source>
        <dbReference type="EMBL" id="MWV28083.1"/>
    </source>
</evidence>
<dbReference type="AlphaFoldDB" id="A0A844XEA3"/>